<dbReference type="SUPFAM" id="SSF48371">
    <property type="entry name" value="ARM repeat"/>
    <property type="match status" value="1"/>
</dbReference>
<comment type="caution">
    <text evidence="1">The sequence shown here is derived from an EMBL/GenBank/DDBJ whole genome shotgun (WGS) entry which is preliminary data.</text>
</comment>
<evidence type="ECO:0000313" key="2">
    <source>
        <dbReference type="Proteomes" id="UP000245680"/>
    </source>
</evidence>
<dbReference type="OrthoDB" id="8686772at2"/>
<evidence type="ECO:0000313" key="1">
    <source>
        <dbReference type="EMBL" id="PWR02848.1"/>
    </source>
</evidence>
<dbReference type="RefSeq" id="WP_109811508.1">
    <property type="nucleotide sequence ID" value="NZ_QGKU01000032.1"/>
</dbReference>
<gene>
    <name evidence="1" type="ORF">DKT77_09745</name>
</gene>
<organism evidence="1 2">
    <name type="scientific">Meridianimarinicoccus roseus</name>
    <dbReference type="NCBI Taxonomy" id="2072018"/>
    <lineage>
        <taxon>Bacteria</taxon>
        <taxon>Pseudomonadati</taxon>
        <taxon>Pseudomonadota</taxon>
        <taxon>Alphaproteobacteria</taxon>
        <taxon>Rhodobacterales</taxon>
        <taxon>Paracoccaceae</taxon>
        <taxon>Meridianimarinicoccus</taxon>
    </lineage>
</organism>
<dbReference type="AlphaFoldDB" id="A0A2V2LBR0"/>
<keyword evidence="2" id="KW-1185">Reference proteome</keyword>
<proteinExistence type="predicted"/>
<protein>
    <submittedName>
        <fullName evidence="1">Uncharacterized protein</fullName>
    </submittedName>
</protein>
<dbReference type="Proteomes" id="UP000245680">
    <property type="component" value="Unassembled WGS sequence"/>
</dbReference>
<accession>A0A2V2LBR0</accession>
<sequence>MPSLTQTVEGFSFTSIAAVGAQFRDAGLGQADIAPALGAAHALSPTRGLRLAKGLLATANTREQLLEDGDRIIDWARGGDAVAKRSAAQAFRQQAGRGGELIFVHKIASLPRADARAFMREHLDSGGDLGIVLDWLQMAGAELRRHPKRHDTAGFLGDVVDFVGDAFSTVGDAIVSVGEAVAEGVKGVVDAIVEAGRTIAEMAGAVLSWTVEKVADLVESLIEAGETVASILAGALEAGLDALRKFARAMIEAGRTLAELAAWALSQAAGVLADVFDAVVSTLADIRDLVVWAATQTAAAVRNVIEALIDIGQSVSRVLTAMLSAAADVLAAAVQALIEIGSTAGELLIAVITQPAGAMRSLMQALRQIGRSLVSLLDAARDAAASVLEAAVDAALAIGETVLDLMAWAATQVAEAARRVLDTMLRAGLRLIDVFASLAQATVSVMRKAVQAAFDLGRTFAGLVAELYDLATDVLADVIRAAIALGRTVVEFIGAVLEFTYAGAVKLMRAAMDAGIAVAELLGNVVTEGYFALRKIVNGILDAAGPLGDVLQWALDAAEDMVSEVWHDTLLAIRYAQEKITGALDWAVEKGREALGALLFAWESIGERLSDAYRHLAALARRVGDRVWDFLGWATFVLENSVDYLLNFLENDFIEGIAKVAEGLLRAGHALADLMVSIADESAQLVLEVVRGALRAGAVIGDLLIETLRQPDAFLDHVAAAIEALGNTIGDMFRAVQARGAAMIDALTLSLRRLGRSAQLILQGAAEIGGGLLGAVIAVLLSTLPSFRPLVAVERADAALVFGDTIDLDRVFISAEGPGNDVLFWVQDTLNGNPDSRAFVGLNLINFDIDDGIEIDDAGTIGLERWTFIHEMTHVWQGVTEGPVYIAHAIGLMPQGNAAYNYGYADGANVTLISDHKTPATQLVFANADGTLLGAGAETALQNGGGDITAFNVEQQGQIVMHWFARAHLSVPPMPTADWDPYIDAVRNAA</sequence>
<reference evidence="1 2" key="1">
    <citation type="submission" date="2018-05" db="EMBL/GenBank/DDBJ databases">
        <title>Rhodobacteraceae gen. nov., sp. nov. isolated from sea water.</title>
        <authorList>
            <person name="Ren Y."/>
        </authorList>
    </citation>
    <scope>NUCLEOTIDE SEQUENCE [LARGE SCALE GENOMIC DNA]</scope>
    <source>
        <strain evidence="1 2">TG-679</strain>
    </source>
</reference>
<dbReference type="InterPro" id="IPR016024">
    <property type="entry name" value="ARM-type_fold"/>
</dbReference>
<dbReference type="EMBL" id="QGKU01000032">
    <property type="protein sequence ID" value="PWR02848.1"/>
    <property type="molecule type" value="Genomic_DNA"/>
</dbReference>
<name>A0A2V2LBR0_9RHOB</name>